<comment type="caution">
    <text evidence="2">The sequence shown here is derived from an EMBL/GenBank/DDBJ whole genome shotgun (WGS) entry which is preliminary data.</text>
</comment>
<sequence>MNDLNESMRKANPTVFDKIKERIESTNKEAKKGDGLLKKFVAGGVISNAITNGWSNLEGQIKQTVIQGTALAEAGEQAKRVWESLGVSDNGADQLISQMRDLKGETNLTADQVSILQKRFYGMTGSVEVTKQMTEGVATLADKLRLNGDEAATMAKSLQRALNNGKLTTGVLTRMENSAPGLGSALAKASGMTEQAFNKMVASGQMSSQKLQSLIVKIGGDSKQTFKDFGETAEGATQRLKGAWQNAEATMAKPIVSIQSTGINSIVNVLNSAAVQGLFKSTGVAIANIAKQAANALNYIAAHQKDVGGIVTDLTKITEIIGETVWDTFKGIVTGIAKWLGLSGKNADAFKNPLGTIHAVLDAIVKNKSGIEATVKTVMALFAVKKALDFAVGVSRVYSALKKLSEIKLVNGGIKSLFGGGEDAVAEGTNVAEKELAGGAEETGTLSTGAKLLSKGTKLAKGLGTGLTVVNSGVDAVSALTGPKQDMGANIGGSIGSLAGLATNLIPGVGPIASALLTPALSFVGEKAGKMLGAGIQKSLDANKPKVHVITPKVKVNVSADTKKLQTDTEAAVKRLNKVVARPSFNAADLSKERSQTLATYTAMSKAVDNYYNKKKAKSKADLQELVKSGAMTQKQANTEYAKQVANYNKEAAAKKKAINKMIADSTNYHNQVQKIEDRSDLTQQQKWAKLNALHKKYVATMAKDEESLNTKVRAAAQKGAKEQESIYQQLVNKRGKLDVDDLNKTVKVANQKYKAAVSAAKKQEKDVVQVVQDQYDKTVKAAEKAYKDHDGISKKEYKDIIANAKKQRDDTVSAAKDQYTQVTKHATDEHTKVTAEATKQRKEAVKEATEKATQVGTEFSTEYTTTTDYSNKQASEVYAAAHRGNKKSTKEWSDYGTNTGNIFSGIQNWINSFTHSLGLGGGGGVPAGVSHTTNMQASTAAGTTGTVGRNLLSWVGEEGPEFLWNRKKGYAGLIGKNGPELRLLDANDQVLNAQDTSKYVHTDGVVSGFASGTSSILGFAKSVVDKAMSGLGNIADSVLNVIEHPIQAVEKLISPLINGFKPGHTGNLGYKLTPTELKKIEEALKKQLDQVSKSYSSSAIGNEPHAAKAWLPIVEKLMQQMGANPPNGIESEAAAFVREIARESGGNPTIRQTVWDKNMANGDPAQGLLQFIPSTFMSYAVPGHRNILSGQDQIMATINAYMHNGEWANIGTGRQINFLANGGIATSPSIVGEAGAESVIPLSAIKGSRSYEMLGQTAAILAARDNLQQQSMDATTNNAQMLKLMEQNNDLVQMIITLITPKMTANDTQPNINLSQILQALASRLGQIEHNTAYQTRRTGGARS</sequence>
<dbReference type="Pfam" id="PF20155">
    <property type="entry name" value="TMP_3"/>
    <property type="match status" value="1"/>
</dbReference>
<name>A0ABU7T2X8_9LACO</name>
<keyword evidence="3" id="KW-1185">Reference proteome</keyword>
<dbReference type="InterPro" id="IPR023346">
    <property type="entry name" value="Lysozyme-like_dom_sf"/>
</dbReference>
<dbReference type="EMBL" id="JAQSGK010000058">
    <property type="protein sequence ID" value="MEE6716941.1"/>
    <property type="molecule type" value="Genomic_DNA"/>
</dbReference>
<reference evidence="2 3" key="1">
    <citation type="submission" date="2023-02" db="EMBL/GenBank/DDBJ databases">
        <title>The predominant lactic acid bacteria and yeasts involved in the spontaneous fermentation of millet during the production of the traditional porridge Hausa koko in Ghana.</title>
        <authorList>
            <person name="Atter A."/>
            <person name="Diaz M."/>
        </authorList>
    </citation>
    <scope>NUCLEOTIDE SEQUENCE [LARGE SCALE GENOMIC DNA]</scope>
    <source>
        <strain evidence="2 3">FI11640</strain>
    </source>
</reference>
<dbReference type="SUPFAM" id="SSF53955">
    <property type="entry name" value="Lysozyme-like"/>
    <property type="match status" value="1"/>
</dbReference>
<protein>
    <submittedName>
        <fullName evidence="2">Tape measure protein</fullName>
    </submittedName>
</protein>
<feature type="domain" description="Tape measure protein N-terminal" evidence="1">
    <location>
        <begin position="68"/>
        <end position="250"/>
    </location>
</feature>
<accession>A0ABU7T2X8</accession>
<evidence type="ECO:0000259" key="1">
    <source>
        <dbReference type="Pfam" id="PF20155"/>
    </source>
</evidence>
<dbReference type="InterPro" id="IPR013491">
    <property type="entry name" value="Tape_meas_N"/>
</dbReference>
<evidence type="ECO:0000313" key="3">
    <source>
        <dbReference type="Proteomes" id="UP001330016"/>
    </source>
</evidence>
<dbReference type="Proteomes" id="UP001330016">
    <property type="component" value="Unassembled WGS sequence"/>
</dbReference>
<organism evidence="2 3">
    <name type="scientific">Schleiferilactobacillus harbinensis</name>
    <dbReference type="NCBI Taxonomy" id="304207"/>
    <lineage>
        <taxon>Bacteria</taxon>
        <taxon>Bacillati</taxon>
        <taxon>Bacillota</taxon>
        <taxon>Bacilli</taxon>
        <taxon>Lactobacillales</taxon>
        <taxon>Lactobacillaceae</taxon>
        <taxon>Schleiferilactobacillus</taxon>
    </lineage>
</organism>
<proteinExistence type="predicted"/>
<dbReference type="NCBIfam" id="TIGR02675">
    <property type="entry name" value="tape_meas_nterm"/>
    <property type="match status" value="1"/>
</dbReference>
<evidence type="ECO:0000313" key="2">
    <source>
        <dbReference type="EMBL" id="MEE6716941.1"/>
    </source>
</evidence>
<gene>
    <name evidence="2" type="ORF">PS435_13880</name>
</gene>